<sequence length="61" mass="6609">MLRRPCWAVNRMAAPVLWRRVGCRAVAGFMAVCHVPGEISSLPVAVGKSAYEHGGIVVVYI</sequence>
<reference evidence="1" key="1">
    <citation type="submission" date="2016-04" db="EMBL/GenBank/DDBJ databases">
        <authorList>
            <person name="Evans L.H."/>
            <person name="Alamgir A."/>
            <person name="Owens N."/>
            <person name="Weber N.D."/>
            <person name="Virtaneva K."/>
            <person name="Barbian K."/>
            <person name="Babar A."/>
            <person name="Rosenke K."/>
        </authorList>
    </citation>
    <scope>NUCLEOTIDE SEQUENCE</scope>
    <source>
        <strain evidence="1">92-2</strain>
    </source>
</reference>
<dbReference type="EMBL" id="FLUP01000002">
    <property type="protein sequence ID" value="SBW12051.1"/>
    <property type="molecule type" value="Genomic_DNA"/>
</dbReference>
<organism evidence="1">
    <name type="scientific">uncultured Desulfovibrio sp</name>
    <dbReference type="NCBI Taxonomy" id="167968"/>
    <lineage>
        <taxon>Bacteria</taxon>
        <taxon>Pseudomonadati</taxon>
        <taxon>Thermodesulfobacteriota</taxon>
        <taxon>Desulfovibrionia</taxon>
        <taxon>Desulfovibrionales</taxon>
        <taxon>Desulfovibrionaceae</taxon>
        <taxon>Desulfovibrio</taxon>
        <taxon>environmental samples</taxon>
    </lineage>
</organism>
<dbReference type="AlphaFoldDB" id="A0A212KK73"/>
<accession>A0A212KK73</accession>
<protein>
    <submittedName>
        <fullName evidence="1">Uncharacterized protein</fullName>
    </submittedName>
</protein>
<evidence type="ECO:0000313" key="1">
    <source>
        <dbReference type="EMBL" id="SBW12051.1"/>
    </source>
</evidence>
<gene>
    <name evidence="1" type="ORF">KM92DES2_20302</name>
</gene>
<proteinExistence type="predicted"/>
<name>A0A212KK73_9BACT</name>